<evidence type="ECO:0000313" key="3">
    <source>
        <dbReference type="Proteomes" id="UP000183997"/>
    </source>
</evidence>
<dbReference type="Pfam" id="PF01966">
    <property type="entry name" value="HD"/>
    <property type="match status" value="1"/>
</dbReference>
<gene>
    <name evidence="2" type="ORF">SAMN02745123_01670</name>
</gene>
<dbReference type="Proteomes" id="UP000183997">
    <property type="component" value="Unassembled WGS sequence"/>
</dbReference>
<sequence>MSQRRNIGAIILAAGFSSRMGSFKPLLPLAGSTVIEKSVSVFRSMGIQEITVVVGHRAKELLPVLSRMGVNIIYNRDYASGMFSSVKAGVSSIKASVEAFFLLPGDIPLVRPATVARLVDVYLNCPSGIIYPCFKGERGHPPLISAGYQAAILAWEKDGGLRTLLEEFAAEARDVEVTDQGVLLDMDTPGDYQKIRETLPRDTIPSIKDCLALLKNAAVPASVTQHCQAVAKVAKKIAQSLGDAGYRLDTDLILAAALLHDIAREKREHAQVGAQHLRELGYPRVAEIVASHMDLPLLEEEIINEASVVYLADKLVKEDRLVLLEQRFQEICQKYSSEEAAFNAAIGRLNQAKRIQLAIERVIELPLEKIIGQGKGYQDGTKNDLLNQTWCSGV</sequence>
<dbReference type="SMART" id="SM00471">
    <property type="entry name" value="HDc"/>
    <property type="match status" value="1"/>
</dbReference>
<keyword evidence="3" id="KW-1185">Reference proteome</keyword>
<dbReference type="InterPro" id="IPR003607">
    <property type="entry name" value="HD/PDEase_dom"/>
</dbReference>
<dbReference type="AlphaFoldDB" id="A0A1M6S139"/>
<dbReference type="Gene3D" id="1.10.3210.10">
    <property type="entry name" value="Hypothetical protein af1432"/>
    <property type="match status" value="1"/>
</dbReference>
<protein>
    <submittedName>
        <fullName evidence="2">HDIG domain-containing protein</fullName>
    </submittedName>
</protein>
<feature type="domain" description="HD/PDEase" evidence="1">
    <location>
        <begin position="219"/>
        <end position="327"/>
    </location>
</feature>
<dbReference type="GO" id="GO:0016779">
    <property type="term" value="F:nucleotidyltransferase activity"/>
    <property type="evidence" value="ECO:0007669"/>
    <property type="project" value="UniProtKB-ARBA"/>
</dbReference>
<dbReference type="PANTHER" id="PTHR43777:SF1">
    <property type="entry name" value="MOLYBDENUM COFACTOR CYTIDYLYLTRANSFERASE"/>
    <property type="match status" value="1"/>
</dbReference>
<organism evidence="2 3">
    <name type="scientific">Desulforamulus aeronauticus DSM 10349</name>
    <dbReference type="NCBI Taxonomy" id="1121421"/>
    <lineage>
        <taxon>Bacteria</taxon>
        <taxon>Bacillati</taxon>
        <taxon>Bacillota</taxon>
        <taxon>Clostridia</taxon>
        <taxon>Eubacteriales</taxon>
        <taxon>Peptococcaceae</taxon>
        <taxon>Desulforamulus</taxon>
    </lineage>
</organism>
<reference evidence="3" key="1">
    <citation type="submission" date="2016-11" db="EMBL/GenBank/DDBJ databases">
        <authorList>
            <person name="Varghese N."/>
            <person name="Submissions S."/>
        </authorList>
    </citation>
    <scope>NUCLEOTIDE SEQUENCE [LARGE SCALE GENOMIC DNA]</scope>
    <source>
        <strain evidence="3">DSM 10349</strain>
    </source>
</reference>
<dbReference type="Gene3D" id="3.90.550.10">
    <property type="entry name" value="Spore Coat Polysaccharide Biosynthesis Protein SpsA, Chain A"/>
    <property type="match status" value="1"/>
</dbReference>
<dbReference type="SUPFAM" id="SSF53448">
    <property type="entry name" value="Nucleotide-diphospho-sugar transferases"/>
    <property type="match status" value="1"/>
</dbReference>
<dbReference type="RefSeq" id="WP_072912991.1">
    <property type="nucleotide sequence ID" value="NZ_FRAR01000012.1"/>
</dbReference>
<dbReference type="OrthoDB" id="285216at2"/>
<dbReference type="CDD" id="cd04182">
    <property type="entry name" value="GT_2_like_f"/>
    <property type="match status" value="1"/>
</dbReference>
<dbReference type="STRING" id="1121421.SAMN02745123_01670"/>
<dbReference type="Pfam" id="PF12804">
    <property type="entry name" value="NTP_transf_3"/>
    <property type="match status" value="1"/>
</dbReference>
<dbReference type="EMBL" id="FRAR01000012">
    <property type="protein sequence ID" value="SHK38461.1"/>
    <property type="molecule type" value="Genomic_DNA"/>
</dbReference>
<dbReference type="InterPro" id="IPR006674">
    <property type="entry name" value="HD_domain"/>
</dbReference>
<dbReference type="InterPro" id="IPR025877">
    <property type="entry name" value="MobA-like_NTP_Trfase"/>
</dbReference>
<dbReference type="NCBIfam" id="NF045665">
    <property type="entry name" value="NTPtran_DVU1551"/>
    <property type="match status" value="1"/>
</dbReference>
<accession>A0A1M6S139</accession>
<dbReference type="NCBIfam" id="TIGR00277">
    <property type="entry name" value="HDIG"/>
    <property type="match status" value="1"/>
</dbReference>
<name>A0A1M6S139_9FIRM</name>
<dbReference type="InterPro" id="IPR054703">
    <property type="entry name" value="Mop-rel"/>
</dbReference>
<dbReference type="CDD" id="cd00077">
    <property type="entry name" value="HDc"/>
    <property type="match status" value="1"/>
</dbReference>
<dbReference type="InterPro" id="IPR029044">
    <property type="entry name" value="Nucleotide-diphossugar_trans"/>
</dbReference>
<dbReference type="InterPro" id="IPR006675">
    <property type="entry name" value="HDIG_dom"/>
</dbReference>
<proteinExistence type="predicted"/>
<dbReference type="SUPFAM" id="SSF109604">
    <property type="entry name" value="HD-domain/PDEase-like"/>
    <property type="match status" value="1"/>
</dbReference>
<evidence type="ECO:0000259" key="1">
    <source>
        <dbReference type="SMART" id="SM00471"/>
    </source>
</evidence>
<evidence type="ECO:0000313" key="2">
    <source>
        <dbReference type="EMBL" id="SHK38461.1"/>
    </source>
</evidence>
<dbReference type="PANTHER" id="PTHR43777">
    <property type="entry name" value="MOLYBDENUM COFACTOR CYTIDYLYLTRANSFERASE"/>
    <property type="match status" value="1"/>
</dbReference>